<sequence>MDQRFENFYALRSTERYEFEGEIFPVADFRLSTSHLAAKRQAFAHQETKPNRLCARARMVDECSRNEPCKELHPMGVLKAVRKAQSASSNLSDQEAWFSPTILSKILFKPPLETSTYPLVCG</sequence>
<proteinExistence type="predicted"/>
<name>A0ABQ4ZEI9_9ASTR</name>
<organism evidence="1 2">
    <name type="scientific">Tanacetum coccineum</name>
    <dbReference type="NCBI Taxonomy" id="301880"/>
    <lineage>
        <taxon>Eukaryota</taxon>
        <taxon>Viridiplantae</taxon>
        <taxon>Streptophyta</taxon>
        <taxon>Embryophyta</taxon>
        <taxon>Tracheophyta</taxon>
        <taxon>Spermatophyta</taxon>
        <taxon>Magnoliopsida</taxon>
        <taxon>eudicotyledons</taxon>
        <taxon>Gunneridae</taxon>
        <taxon>Pentapetalae</taxon>
        <taxon>asterids</taxon>
        <taxon>campanulids</taxon>
        <taxon>Asterales</taxon>
        <taxon>Asteraceae</taxon>
        <taxon>Asteroideae</taxon>
        <taxon>Anthemideae</taxon>
        <taxon>Anthemidinae</taxon>
        <taxon>Tanacetum</taxon>
    </lineage>
</organism>
<gene>
    <name evidence="1" type="ORF">Tco_0769984</name>
</gene>
<evidence type="ECO:0008006" key="3">
    <source>
        <dbReference type="Google" id="ProtNLM"/>
    </source>
</evidence>
<accession>A0ABQ4ZEI9</accession>
<protein>
    <recommendedName>
        <fullName evidence="3">C3H1-type domain-containing protein</fullName>
    </recommendedName>
</protein>
<reference evidence="1" key="1">
    <citation type="journal article" date="2022" name="Int. J. Mol. Sci.">
        <title>Draft Genome of Tanacetum Coccineum: Genomic Comparison of Closely Related Tanacetum-Family Plants.</title>
        <authorList>
            <person name="Yamashiro T."/>
            <person name="Shiraishi A."/>
            <person name="Nakayama K."/>
            <person name="Satake H."/>
        </authorList>
    </citation>
    <scope>NUCLEOTIDE SEQUENCE</scope>
</reference>
<dbReference type="Proteomes" id="UP001151760">
    <property type="component" value="Unassembled WGS sequence"/>
</dbReference>
<evidence type="ECO:0000313" key="2">
    <source>
        <dbReference type="Proteomes" id="UP001151760"/>
    </source>
</evidence>
<keyword evidence="2" id="KW-1185">Reference proteome</keyword>
<evidence type="ECO:0000313" key="1">
    <source>
        <dbReference type="EMBL" id="GJS87348.1"/>
    </source>
</evidence>
<dbReference type="EMBL" id="BQNB010011191">
    <property type="protein sequence ID" value="GJS87348.1"/>
    <property type="molecule type" value="Genomic_DNA"/>
</dbReference>
<comment type="caution">
    <text evidence="1">The sequence shown here is derived from an EMBL/GenBank/DDBJ whole genome shotgun (WGS) entry which is preliminary data.</text>
</comment>
<reference evidence="1" key="2">
    <citation type="submission" date="2022-01" db="EMBL/GenBank/DDBJ databases">
        <authorList>
            <person name="Yamashiro T."/>
            <person name="Shiraishi A."/>
            <person name="Satake H."/>
            <person name="Nakayama K."/>
        </authorList>
    </citation>
    <scope>NUCLEOTIDE SEQUENCE</scope>
</reference>